<feature type="transmembrane region" description="Helical" evidence="1">
    <location>
        <begin position="370"/>
        <end position="391"/>
    </location>
</feature>
<feature type="transmembrane region" description="Helical" evidence="1">
    <location>
        <begin position="489"/>
        <end position="506"/>
    </location>
</feature>
<protein>
    <submittedName>
        <fullName evidence="2">Uncharacterized protein</fullName>
    </submittedName>
</protein>
<feature type="transmembrane region" description="Helical" evidence="1">
    <location>
        <begin position="324"/>
        <end position="350"/>
    </location>
</feature>
<feature type="transmembrane region" description="Helical" evidence="1">
    <location>
        <begin position="242"/>
        <end position="261"/>
    </location>
</feature>
<feature type="transmembrane region" description="Helical" evidence="1">
    <location>
        <begin position="527"/>
        <end position="547"/>
    </location>
</feature>
<name>A0A1I0P1F8_9FIRM</name>
<dbReference type="Proteomes" id="UP000199701">
    <property type="component" value="Unassembled WGS sequence"/>
</dbReference>
<proteinExistence type="predicted"/>
<evidence type="ECO:0000313" key="2">
    <source>
        <dbReference type="EMBL" id="SEW07882.1"/>
    </source>
</evidence>
<keyword evidence="1" id="KW-0812">Transmembrane</keyword>
<keyword evidence="1" id="KW-0472">Membrane</keyword>
<feature type="transmembrane region" description="Helical" evidence="1">
    <location>
        <begin position="90"/>
        <end position="111"/>
    </location>
</feature>
<keyword evidence="1" id="KW-1133">Transmembrane helix</keyword>
<feature type="transmembrane region" description="Helical" evidence="1">
    <location>
        <begin position="132"/>
        <end position="150"/>
    </location>
</feature>
<gene>
    <name evidence="2" type="ORF">SAMN05421659_10475</name>
</gene>
<reference evidence="2 3" key="1">
    <citation type="submission" date="2016-10" db="EMBL/GenBank/DDBJ databases">
        <authorList>
            <person name="de Groot N.N."/>
        </authorList>
    </citation>
    <scope>NUCLEOTIDE SEQUENCE [LARGE SCALE GENOMIC DNA]</scope>
    <source>
        <strain evidence="2 3">DSM 9179</strain>
    </source>
</reference>
<organism evidence="2 3">
    <name type="scientific">[Clostridium] fimetarium</name>
    <dbReference type="NCBI Taxonomy" id="99656"/>
    <lineage>
        <taxon>Bacteria</taxon>
        <taxon>Bacillati</taxon>
        <taxon>Bacillota</taxon>
        <taxon>Clostridia</taxon>
        <taxon>Lachnospirales</taxon>
        <taxon>Lachnospiraceae</taxon>
    </lineage>
</organism>
<dbReference type="AlphaFoldDB" id="A0A1I0P1F8"/>
<sequence>MLKNNKIEFSVNDYVLKNGIVYGIAFFCMLLSLRIYSSERIHAYIIKNITTSNIIPYLCLVLIFIATVIVCNMILLKLSIVQKINKANPIVSKIIAFGIVLINVAMLLYVYKTELKTYDSPEGFRLQYHVNDTITIILMVGVFFAVVYFIEALKKAFYSKKESRIVFYIFVIVIAFVYGYTLYTPNCLSTYANLHHGDAYFNSVYRAMMGVPRSYLNTGIYGCYAIILAPIVNLLGGTLSSFFIVIGCLGGISIICMAYAIDTLTKNPIIKVIGTVALTTTVMATQWSIYPQLYPHRVVFPAILIAYMAFVYRHKRGGIGWTIGGYIVCTVAIIWNTEIGMACLVAWMAYELYDAFVKYNVIQISLYKNIIIHILAGIGSFFGAILIVNVVNVLMGGGLVSIQDFLFPLLTPSYMEDVLIIALPKTFTAWLLVVGLFLFLLAHCIMKTKISPKRLPSTTKDKVFCGIAVLGLGQITYFVNRATYGNLGIGHYISILIVCIIADWSLQKYILNEENNTHLLNNIYRGLAYITTTVLILITLAGASNYFGVEIYKTLVDTNYRNTDMVESFTKEFEESIPKDTKAIGNGVVELYSYLHWDPYYYIIDFSDIGVLPDAAYYMNDELAKLDEPVLINADSLAKLDAFSENGNKEFYEKNVLLKTFSIYNLEFRYYVPVKVN</sequence>
<evidence type="ECO:0000313" key="3">
    <source>
        <dbReference type="Proteomes" id="UP000199701"/>
    </source>
</evidence>
<dbReference type="OrthoDB" id="1967873at2"/>
<feature type="transmembrane region" description="Helical" evidence="1">
    <location>
        <begin position="165"/>
        <end position="183"/>
    </location>
</feature>
<feature type="transmembrane region" description="Helical" evidence="1">
    <location>
        <begin position="421"/>
        <end position="442"/>
    </location>
</feature>
<dbReference type="RefSeq" id="WP_092451822.1">
    <property type="nucleotide sequence ID" value="NZ_FOJI01000004.1"/>
</dbReference>
<dbReference type="STRING" id="99656.SAMN05421659_10475"/>
<keyword evidence="3" id="KW-1185">Reference proteome</keyword>
<evidence type="ECO:0000256" key="1">
    <source>
        <dbReference type="SAM" id="Phobius"/>
    </source>
</evidence>
<feature type="transmembrane region" description="Helical" evidence="1">
    <location>
        <begin position="20"/>
        <end position="36"/>
    </location>
</feature>
<accession>A0A1I0P1F8</accession>
<feature type="transmembrane region" description="Helical" evidence="1">
    <location>
        <begin position="294"/>
        <end position="312"/>
    </location>
</feature>
<feature type="transmembrane region" description="Helical" evidence="1">
    <location>
        <begin position="57"/>
        <end position="78"/>
    </location>
</feature>
<dbReference type="EMBL" id="FOJI01000004">
    <property type="protein sequence ID" value="SEW07882.1"/>
    <property type="molecule type" value="Genomic_DNA"/>
</dbReference>
<feature type="transmembrane region" description="Helical" evidence="1">
    <location>
        <begin position="215"/>
        <end position="236"/>
    </location>
</feature>